<dbReference type="InterPro" id="IPR044925">
    <property type="entry name" value="His-Me_finger_sf"/>
</dbReference>
<keyword evidence="3" id="KW-0540">Nuclease</keyword>
<keyword evidence="3" id="KW-0255">Endonuclease</keyword>
<dbReference type="InterPro" id="IPR003615">
    <property type="entry name" value="HNH_nuc"/>
</dbReference>
<protein>
    <submittedName>
        <fullName evidence="3">HNH endonuclease</fullName>
    </submittedName>
</protein>
<organism evidence="3 4">
    <name type="scientific">Deinococcus xianganensis</name>
    <dbReference type="NCBI Taxonomy" id="1507289"/>
    <lineage>
        <taxon>Bacteria</taxon>
        <taxon>Thermotogati</taxon>
        <taxon>Deinococcota</taxon>
        <taxon>Deinococci</taxon>
        <taxon>Deinococcales</taxon>
        <taxon>Deinococcaceae</taxon>
        <taxon>Deinococcus</taxon>
    </lineage>
</organism>
<evidence type="ECO:0000259" key="2">
    <source>
        <dbReference type="Pfam" id="PF13392"/>
    </source>
</evidence>
<feature type="region of interest" description="Disordered" evidence="1">
    <location>
        <begin position="68"/>
        <end position="90"/>
    </location>
</feature>
<keyword evidence="4" id="KW-1185">Reference proteome</keyword>
<dbReference type="AlphaFoldDB" id="A0A6I4YMX6"/>
<comment type="caution">
    <text evidence="3">The sequence shown here is derived from an EMBL/GenBank/DDBJ whole genome shotgun (WGS) entry which is preliminary data.</text>
</comment>
<proteinExistence type="predicted"/>
<dbReference type="Gene3D" id="3.90.75.20">
    <property type="match status" value="1"/>
</dbReference>
<dbReference type="RefSeq" id="WP_160981345.1">
    <property type="nucleotide sequence ID" value="NZ_WVHK01000081.1"/>
</dbReference>
<dbReference type="SUPFAM" id="SSF54060">
    <property type="entry name" value="His-Me finger endonucleases"/>
    <property type="match status" value="1"/>
</dbReference>
<accession>A0A6I4YMX6</accession>
<name>A0A6I4YMX6_9DEIO</name>
<keyword evidence="3" id="KW-0378">Hydrolase</keyword>
<dbReference type="Proteomes" id="UP000430519">
    <property type="component" value="Unassembled WGS sequence"/>
</dbReference>
<gene>
    <name evidence="3" type="ORF">GLX28_16440</name>
</gene>
<feature type="domain" description="HNH nuclease" evidence="2">
    <location>
        <begin position="19"/>
        <end position="58"/>
    </location>
</feature>
<dbReference type="Pfam" id="PF13392">
    <property type="entry name" value="HNH_3"/>
    <property type="match status" value="1"/>
</dbReference>
<evidence type="ECO:0000313" key="3">
    <source>
        <dbReference type="EMBL" id="MXV21216.1"/>
    </source>
</evidence>
<dbReference type="EMBL" id="WVHK01000081">
    <property type="protein sequence ID" value="MXV21216.1"/>
    <property type="molecule type" value="Genomic_DNA"/>
</dbReference>
<sequence length="90" mass="10243">MAPYKRIWDAQRKVQVREHRLVAEAALGRPLAPGEVVHHLNGDKRDNRPENLQVLRSQSLHMALEHLERKKSSGQSPLFDPHELLGPLDG</sequence>
<evidence type="ECO:0000313" key="4">
    <source>
        <dbReference type="Proteomes" id="UP000430519"/>
    </source>
</evidence>
<dbReference type="GO" id="GO:0004519">
    <property type="term" value="F:endonuclease activity"/>
    <property type="evidence" value="ECO:0007669"/>
    <property type="project" value="UniProtKB-KW"/>
</dbReference>
<evidence type="ECO:0000256" key="1">
    <source>
        <dbReference type="SAM" id="MobiDB-lite"/>
    </source>
</evidence>
<reference evidence="3 4" key="1">
    <citation type="submission" date="2019-11" db="EMBL/GenBank/DDBJ databases">
        <title>Genome sequence of Deinococcus xianganensis Y35, AI-2 producing algicidal bacterium, isolated from lake water.</title>
        <authorList>
            <person name="Li Y."/>
        </authorList>
    </citation>
    <scope>NUCLEOTIDE SEQUENCE [LARGE SCALE GENOMIC DNA]</scope>
    <source>
        <strain evidence="3 4">Y35</strain>
    </source>
</reference>